<evidence type="ECO:0000256" key="1">
    <source>
        <dbReference type="SAM" id="MobiDB-lite"/>
    </source>
</evidence>
<protein>
    <submittedName>
        <fullName evidence="2">Uncharacterized protein</fullName>
    </submittedName>
</protein>
<evidence type="ECO:0000313" key="3">
    <source>
        <dbReference type="Proteomes" id="UP000287651"/>
    </source>
</evidence>
<dbReference type="Proteomes" id="UP000287651">
    <property type="component" value="Unassembled WGS sequence"/>
</dbReference>
<reference evidence="2 3" key="1">
    <citation type="journal article" date="2014" name="Agronomy (Basel)">
        <title>A Draft Genome Sequence for Ensete ventricosum, the Drought-Tolerant Tree Against Hunger.</title>
        <authorList>
            <person name="Harrison J."/>
            <person name="Moore K.A."/>
            <person name="Paszkiewicz K."/>
            <person name="Jones T."/>
            <person name="Grant M."/>
            <person name="Ambacheew D."/>
            <person name="Muzemil S."/>
            <person name="Studholme D.J."/>
        </authorList>
    </citation>
    <scope>NUCLEOTIDE SEQUENCE [LARGE SCALE GENOMIC DNA]</scope>
</reference>
<name>A0A427A1D6_ENSVE</name>
<dbReference type="EMBL" id="AMZH03004163">
    <property type="protein sequence ID" value="RRT70012.1"/>
    <property type="molecule type" value="Genomic_DNA"/>
</dbReference>
<comment type="caution">
    <text evidence="2">The sequence shown here is derived from an EMBL/GenBank/DDBJ whole genome shotgun (WGS) entry which is preliminary data.</text>
</comment>
<evidence type="ECO:0000313" key="2">
    <source>
        <dbReference type="EMBL" id="RRT70012.1"/>
    </source>
</evidence>
<organism evidence="2 3">
    <name type="scientific">Ensete ventricosum</name>
    <name type="common">Abyssinian banana</name>
    <name type="synonym">Musa ensete</name>
    <dbReference type="NCBI Taxonomy" id="4639"/>
    <lineage>
        <taxon>Eukaryota</taxon>
        <taxon>Viridiplantae</taxon>
        <taxon>Streptophyta</taxon>
        <taxon>Embryophyta</taxon>
        <taxon>Tracheophyta</taxon>
        <taxon>Spermatophyta</taxon>
        <taxon>Magnoliopsida</taxon>
        <taxon>Liliopsida</taxon>
        <taxon>Zingiberales</taxon>
        <taxon>Musaceae</taxon>
        <taxon>Ensete</taxon>
    </lineage>
</organism>
<feature type="region of interest" description="Disordered" evidence="1">
    <location>
        <begin position="105"/>
        <end position="124"/>
    </location>
</feature>
<accession>A0A427A1D6</accession>
<gene>
    <name evidence="2" type="ORF">B296_00026757</name>
</gene>
<proteinExistence type="predicted"/>
<sequence>MLGELRDVGDNYLKHFRDGLDLVGKPLKCLGSYHRVLGFSEGGVSPGSLTEEEEEDGVGGGYIAAVDSAAGDPGPCLLPTRPEQGQDGGDAHVLRTACATHGRRTTSQVSLADAKRRCDQGGAG</sequence>
<dbReference type="AlphaFoldDB" id="A0A427A1D6"/>
<feature type="compositionally biased region" description="Basic and acidic residues" evidence="1">
    <location>
        <begin position="113"/>
        <end position="124"/>
    </location>
</feature>